<organism evidence="2 3">
    <name type="scientific">Dactylellina haptotyla (strain CBS 200.50)</name>
    <name type="common">Nematode-trapping fungus</name>
    <name type="synonym">Monacrosporium haptotylum</name>
    <dbReference type="NCBI Taxonomy" id="1284197"/>
    <lineage>
        <taxon>Eukaryota</taxon>
        <taxon>Fungi</taxon>
        <taxon>Dikarya</taxon>
        <taxon>Ascomycota</taxon>
        <taxon>Pezizomycotina</taxon>
        <taxon>Orbiliomycetes</taxon>
        <taxon>Orbiliales</taxon>
        <taxon>Orbiliaceae</taxon>
        <taxon>Dactylellina</taxon>
    </lineage>
</organism>
<dbReference type="PROSITE" id="PS50181">
    <property type="entry name" value="FBOX"/>
    <property type="match status" value="1"/>
</dbReference>
<sequence length="318" mass="36416">MQSCGTEPSPPSPLLSLPPELHLKVLSYLPSIEDQVSASLSHRIWRNLLRDSNNFLRLRYTTNGLNKQPGLHCLLSPPHTWLGVRTTAGKVNSCWLSTFDRQKKHWLYLFANTYRDEPERYSDLQRSNADLFRPIRSVDISTCPFLDESLFNPHLRSEDMQAPPTKLTPAKSLQPAKRVVNWNSLHNYRAFELMRDEGFPILVCWAEGFQVERNFTRRSVSKTDGKGMTIKKLLDVLAREITDIMEAEGIDTSYEHSLVIDQAIYQPGDLRVARWGVRATILPSNEDERVAMFRKLEEARTSTAVTTIREDSGFDAII</sequence>
<evidence type="ECO:0000313" key="2">
    <source>
        <dbReference type="EMBL" id="EPS40672.1"/>
    </source>
</evidence>
<dbReference type="Pfam" id="PF00646">
    <property type="entry name" value="F-box"/>
    <property type="match status" value="1"/>
</dbReference>
<dbReference type="OrthoDB" id="5281017at2759"/>
<dbReference type="InterPro" id="IPR001810">
    <property type="entry name" value="F-box_dom"/>
</dbReference>
<evidence type="ECO:0000313" key="3">
    <source>
        <dbReference type="Proteomes" id="UP000015100"/>
    </source>
</evidence>
<feature type="domain" description="F-box" evidence="1">
    <location>
        <begin position="11"/>
        <end position="58"/>
    </location>
</feature>
<reference evidence="3" key="2">
    <citation type="submission" date="2013-04" db="EMBL/GenBank/DDBJ databases">
        <title>Genomic mechanisms accounting for the adaptation to parasitism in nematode-trapping fungi.</title>
        <authorList>
            <person name="Ahren D.G."/>
        </authorList>
    </citation>
    <scope>NUCLEOTIDE SEQUENCE [LARGE SCALE GENOMIC DNA]</scope>
    <source>
        <strain evidence="3">CBS 200.50</strain>
    </source>
</reference>
<dbReference type="SUPFAM" id="SSF81383">
    <property type="entry name" value="F-box domain"/>
    <property type="match status" value="1"/>
</dbReference>
<accession>S8BZ67</accession>
<dbReference type="InterPro" id="IPR036047">
    <property type="entry name" value="F-box-like_dom_sf"/>
</dbReference>
<dbReference type="HOGENOM" id="CLU_782971_0_0_1"/>
<protein>
    <recommendedName>
        <fullName evidence="1">F-box domain-containing protein</fullName>
    </recommendedName>
</protein>
<comment type="caution">
    <text evidence="2">The sequence shown here is derived from an EMBL/GenBank/DDBJ whole genome shotgun (WGS) entry which is preliminary data.</text>
</comment>
<dbReference type="EMBL" id="AQGS01000285">
    <property type="protein sequence ID" value="EPS40672.1"/>
    <property type="molecule type" value="Genomic_DNA"/>
</dbReference>
<dbReference type="Proteomes" id="UP000015100">
    <property type="component" value="Unassembled WGS sequence"/>
</dbReference>
<evidence type="ECO:0000259" key="1">
    <source>
        <dbReference type="PROSITE" id="PS50181"/>
    </source>
</evidence>
<name>S8BZ67_DACHA</name>
<dbReference type="AlphaFoldDB" id="S8BZ67"/>
<proteinExistence type="predicted"/>
<keyword evidence="3" id="KW-1185">Reference proteome</keyword>
<gene>
    <name evidence="2" type="ORF">H072_5473</name>
</gene>
<reference evidence="2 3" key="1">
    <citation type="journal article" date="2013" name="PLoS Genet.">
        <title>Genomic mechanisms accounting for the adaptation to parasitism in nematode-trapping fungi.</title>
        <authorList>
            <person name="Meerupati T."/>
            <person name="Andersson K.M."/>
            <person name="Friman E."/>
            <person name="Kumar D."/>
            <person name="Tunlid A."/>
            <person name="Ahren D."/>
        </authorList>
    </citation>
    <scope>NUCLEOTIDE SEQUENCE [LARGE SCALE GENOMIC DNA]</scope>
    <source>
        <strain evidence="2 3">CBS 200.50</strain>
    </source>
</reference>